<sequence>MFGFLSTILSNNITSSGTKVKNPSAETGFTKLKKLGAVTIPGSIFFLSFAISPYSPPSQIQRAGISYKLLHITLHPLRRLVTLGLRYVIEGVRRRREGEEEEKDVKTVMKEKVMGVVEGVKRRLSSVDEGAHEVALTGRGLALRLFFDFGGDTRVTFVGGRGGLGGGREGGSKKEEKKKKKEEEKKKKKKKRRSLDVFMQGLQLMSPKGAGV</sequence>
<feature type="compositionally biased region" description="Gly residues" evidence="1">
    <location>
        <begin position="160"/>
        <end position="169"/>
    </location>
</feature>
<name>A0A9W7DYW7_9STRA</name>
<proteinExistence type="predicted"/>
<accession>A0A9W7DYW7</accession>
<organism evidence="2 3">
    <name type="scientific">Triparma retinervis</name>
    <dbReference type="NCBI Taxonomy" id="2557542"/>
    <lineage>
        <taxon>Eukaryota</taxon>
        <taxon>Sar</taxon>
        <taxon>Stramenopiles</taxon>
        <taxon>Ochrophyta</taxon>
        <taxon>Bolidophyceae</taxon>
        <taxon>Parmales</taxon>
        <taxon>Triparmaceae</taxon>
        <taxon>Triparma</taxon>
    </lineage>
</organism>
<feature type="region of interest" description="Disordered" evidence="1">
    <location>
        <begin position="160"/>
        <end position="212"/>
    </location>
</feature>
<protein>
    <submittedName>
        <fullName evidence="2">Uncharacterized protein</fullName>
    </submittedName>
</protein>
<evidence type="ECO:0000313" key="3">
    <source>
        <dbReference type="Proteomes" id="UP001165082"/>
    </source>
</evidence>
<dbReference type="Proteomes" id="UP001165082">
    <property type="component" value="Unassembled WGS sequence"/>
</dbReference>
<dbReference type="OrthoDB" id="10483316at2759"/>
<gene>
    <name evidence="2" type="ORF">TrRE_jg7115</name>
</gene>
<feature type="compositionally biased region" description="Basic and acidic residues" evidence="1">
    <location>
        <begin position="170"/>
        <end position="185"/>
    </location>
</feature>
<reference evidence="2" key="1">
    <citation type="submission" date="2022-07" db="EMBL/GenBank/DDBJ databases">
        <title>Genome analysis of Parmales, a sister group of diatoms, reveals the evolutionary specialization of diatoms from phago-mixotrophs to photoautotrophs.</title>
        <authorList>
            <person name="Ban H."/>
            <person name="Sato S."/>
            <person name="Yoshikawa S."/>
            <person name="Kazumasa Y."/>
            <person name="Nakamura Y."/>
            <person name="Ichinomiya M."/>
            <person name="Saitoh K."/>
            <person name="Sato N."/>
            <person name="Blanc-Mathieu R."/>
            <person name="Endo H."/>
            <person name="Kuwata A."/>
            <person name="Ogata H."/>
        </authorList>
    </citation>
    <scope>NUCLEOTIDE SEQUENCE</scope>
</reference>
<comment type="caution">
    <text evidence="2">The sequence shown here is derived from an EMBL/GenBank/DDBJ whole genome shotgun (WGS) entry which is preliminary data.</text>
</comment>
<evidence type="ECO:0000313" key="2">
    <source>
        <dbReference type="EMBL" id="GMH59853.1"/>
    </source>
</evidence>
<keyword evidence="3" id="KW-1185">Reference proteome</keyword>
<dbReference type="AlphaFoldDB" id="A0A9W7DYW7"/>
<dbReference type="EMBL" id="BRXZ01001008">
    <property type="protein sequence ID" value="GMH59853.1"/>
    <property type="molecule type" value="Genomic_DNA"/>
</dbReference>
<evidence type="ECO:0000256" key="1">
    <source>
        <dbReference type="SAM" id="MobiDB-lite"/>
    </source>
</evidence>